<accession>A0A0F8YM02</accession>
<keyword evidence="5" id="KW-0418">Kinase</keyword>
<name>A0A0F8YM02_9ZZZZ</name>
<feature type="domain" description="Histidine kinase" evidence="6">
    <location>
        <begin position="1"/>
        <end position="209"/>
    </location>
</feature>
<dbReference type="CDD" id="cd16921">
    <property type="entry name" value="HATPase_FilI-like"/>
    <property type="match status" value="1"/>
</dbReference>
<dbReference type="Gene3D" id="3.30.565.10">
    <property type="entry name" value="Histidine kinase-like ATPase, C-terminal domain"/>
    <property type="match status" value="1"/>
</dbReference>
<dbReference type="CDD" id="cd00082">
    <property type="entry name" value="HisKA"/>
    <property type="match status" value="1"/>
</dbReference>
<evidence type="ECO:0000313" key="7">
    <source>
        <dbReference type="EMBL" id="KKK74770.1"/>
    </source>
</evidence>
<dbReference type="InterPro" id="IPR003594">
    <property type="entry name" value="HATPase_dom"/>
</dbReference>
<dbReference type="InterPro" id="IPR052162">
    <property type="entry name" value="Sensor_kinase/Photoreceptor"/>
</dbReference>
<dbReference type="Pfam" id="PF02518">
    <property type="entry name" value="HATPase_c"/>
    <property type="match status" value="1"/>
</dbReference>
<dbReference type="InterPro" id="IPR004358">
    <property type="entry name" value="Sig_transdc_His_kin-like_C"/>
</dbReference>
<dbReference type="InterPro" id="IPR036890">
    <property type="entry name" value="HATPase_C_sf"/>
</dbReference>
<proteinExistence type="predicted"/>
<dbReference type="FunFam" id="3.30.565.10:FF:000006">
    <property type="entry name" value="Sensor histidine kinase WalK"/>
    <property type="match status" value="1"/>
</dbReference>
<gene>
    <name evidence="7" type="ORF">LCGC14_2880420</name>
</gene>
<dbReference type="SUPFAM" id="SSF55874">
    <property type="entry name" value="ATPase domain of HSP90 chaperone/DNA topoisomerase II/histidine kinase"/>
    <property type="match status" value="1"/>
</dbReference>
<dbReference type="InterPro" id="IPR003661">
    <property type="entry name" value="HisK_dim/P_dom"/>
</dbReference>
<dbReference type="EC" id="2.7.13.3" evidence="2"/>
<evidence type="ECO:0000256" key="4">
    <source>
        <dbReference type="ARBA" id="ARBA00022679"/>
    </source>
</evidence>
<sequence length="215" mass="23745">MQEPLRVVTSHVQLLQRRYEGKLGSDADESISYAVEGARRMQTLISDLLVYSRVGTGSKELAPADCVASFDVAVANLQEAIRESGARVTRDPLPTVMAHASQLTQLLQNLIGNAIKFRSEKPPLVHVSAAREEDEWVFSVRDNGIGIDPQYQDRVFGIFQRLQSGGKHPGTGVGLAICKKVVERHGGRMWVESESGQGATFYFTIPRTGVDHRER</sequence>
<keyword evidence="4" id="KW-0808">Transferase</keyword>
<evidence type="ECO:0000256" key="3">
    <source>
        <dbReference type="ARBA" id="ARBA00022553"/>
    </source>
</evidence>
<dbReference type="InterPro" id="IPR005467">
    <property type="entry name" value="His_kinase_dom"/>
</dbReference>
<dbReference type="EMBL" id="LAZR01056163">
    <property type="protein sequence ID" value="KKK74770.1"/>
    <property type="molecule type" value="Genomic_DNA"/>
</dbReference>
<dbReference type="AlphaFoldDB" id="A0A0F8YM02"/>
<dbReference type="GO" id="GO:0000155">
    <property type="term" value="F:phosphorelay sensor kinase activity"/>
    <property type="evidence" value="ECO:0007669"/>
    <property type="project" value="InterPro"/>
</dbReference>
<feature type="non-terminal residue" evidence="7">
    <location>
        <position position="1"/>
    </location>
</feature>
<dbReference type="SMART" id="SM00387">
    <property type="entry name" value="HATPase_c"/>
    <property type="match status" value="1"/>
</dbReference>
<comment type="caution">
    <text evidence="7">The sequence shown here is derived from an EMBL/GenBank/DDBJ whole genome shotgun (WGS) entry which is preliminary data.</text>
</comment>
<dbReference type="PRINTS" id="PR00344">
    <property type="entry name" value="BCTRLSENSOR"/>
</dbReference>
<keyword evidence="3" id="KW-0597">Phosphoprotein</keyword>
<dbReference type="SUPFAM" id="SSF47384">
    <property type="entry name" value="Homodimeric domain of signal transducing histidine kinase"/>
    <property type="match status" value="1"/>
</dbReference>
<reference evidence="7" key="1">
    <citation type="journal article" date="2015" name="Nature">
        <title>Complex archaea that bridge the gap between prokaryotes and eukaryotes.</title>
        <authorList>
            <person name="Spang A."/>
            <person name="Saw J.H."/>
            <person name="Jorgensen S.L."/>
            <person name="Zaremba-Niedzwiedzka K."/>
            <person name="Martijn J."/>
            <person name="Lind A.E."/>
            <person name="van Eijk R."/>
            <person name="Schleper C."/>
            <person name="Guy L."/>
            <person name="Ettema T.J."/>
        </authorList>
    </citation>
    <scope>NUCLEOTIDE SEQUENCE</scope>
</reference>
<dbReference type="PANTHER" id="PTHR43304:SF1">
    <property type="entry name" value="PAC DOMAIN-CONTAINING PROTEIN"/>
    <property type="match status" value="1"/>
</dbReference>
<evidence type="ECO:0000256" key="5">
    <source>
        <dbReference type="ARBA" id="ARBA00022777"/>
    </source>
</evidence>
<dbReference type="Gene3D" id="1.10.287.130">
    <property type="match status" value="1"/>
</dbReference>
<dbReference type="PROSITE" id="PS50109">
    <property type="entry name" value="HIS_KIN"/>
    <property type="match status" value="1"/>
</dbReference>
<comment type="catalytic activity">
    <reaction evidence="1">
        <text>ATP + protein L-histidine = ADP + protein N-phospho-L-histidine.</text>
        <dbReference type="EC" id="2.7.13.3"/>
    </reaction>
</comment>
<dbReference type="InterPro" id="IPR036097">
    <property type="entry name" value="HisK_dim/P_sf"/>
</dbReference>
<evidence type="ECO:0000259" key="6">
    <source>
        <dbReference type="PROSITE" id="PS50109"/>
    </source>
</evidence>
<dbReference type="PANTHER" id="PTHR43304">
    <property type="entry name" value="PHYTOCHROME-LIKE PROTEIN CPH1"/>
    <property type="match status" value="1"/>
</dbReference>
<dbReference type="Pfam" id="PF00512">
    <property type="entry name" value="HisKA"/>
    <property type="match status" value="1"/>
</dbReference>
<organism evidence="7">
    <name type="scientific">marine sediment metagenome</name>
    <dbReference type="NCBI Taxonomy" id="412755"/>
    <lineage>
        <taxon>unclassified sequences</taxon>
        <taxon>metagenomes</taxon>
        <taxon>ecological metagenomes</taxon>
    </lineage>
</organism>
<evidence type="ECO:0000256" key="1">
    <source>
        <dbReference type="ARBA" id="ARBA00000085"/>
    </source>
</evidence>
<protein>
    <recommendedName>
        <fullName evidence="2">histidine kinase</fullName>
        <ecNumber evidence="2">2.7.13.3</ecNumber>
    </recommendedName>
</protein>
<evidence type="ECO:0000256" key="2">
    <source>
        <dbReference type="ARBA" id="ARBA00012438"/>
    </source>
</evidence>